<proteinExistence type="predicted"/>
<dbReference type="PANTHER" id="PTHR46586">
    <property type="entry name" value="ANKYRIN REPEAT-CONTAINING PROTEIN"/>
    <property type="match status" value="1"/>
</dbReference>
<keyword evidence="2" id="KW-1185">Reference proteome</keyword>
<dbReference type="OrthoDB" id="546447at2759"/>
<dbReference type="Gene3D" id="1.25.40.20">
    <property type="entry name" value="Ankyrin repeat-containing domain"/>
    <property type="match status" value="1"/>
</dbReference>
<dbReference type="InterPro" id="IPR036770">
    <property type="entry name" value="Ankyrin_rpt-contain_sf"/>
</dbReference>
<evidence type="ECO:0000313" key="1">
    <source>
        <dbReference type="EMBL" id="KXZ49078.1"/>
    </source>
</evidence>
<evidence type="ECO:0000313" key="2">
    <source>
        <dbReference type="Proteomes" id="UP000075714"/>
    </source>
</evidence>
<sequence length="353" mass="38428">MYMVQYNPWGGHADLAEWLLEQGPILDAGFWVLNGVAHGHDLPALQRAWLRFGPCLGVLSCAAGSPTPDWAAKVEWLEAQGARRREDAAARAAGLPDDGEALARLTWLLGRGYPVDGDAVLAAARSGNTAALQYLLAEGPVGGAEYMEACQAAFSGGHLASLQALHAAGRLKRPRRYNCAASAARGGHLHVLVWLLEAQLLELHEDVFNAAVRSGSVEVLAWLRQRGCPWGSNAYLGAVAAGCETVLEWLVEQGCPMEDSGQPYLEACRNGDLATARCLRRLGVPWGPAGRVVYVAATQSRAPLPLLRWMLEEGCSIDFEATCKGLEQWRSDRPHWVGQVLQLLQEHMDRRQR</sequence>
<accession>A0A150GGV8</accession>
<dbReference type="SUPFAM" id="SSF48403">
    <property type="entry name" value="Ankyrin repeat"/>
    <property type="match status" value="1"/>
</dbReference>
<dbReference type="PANTHER" id="PTHR46586:SF3">
    <property type="entry name" value="ANKYRIN REPEAT-CONTAINING PROTEIN"/>
    <property type="match status" value="1"/>
</dbReference>
<reference evidence="2" key="1">
    <citation type="journal article" date="2016" name="Nat. Commun.">
        <title>The Gonium pectorale genome demonstrates co-option of cell cycle regulation during the evolution of multicellularity.</title>
        <authorList>
            <person name="Hanschen E.R."/>
            <person name="Marriage T.N."/>
            <person name="Ferris P.J."/>
            <person name="Hamaji T."/>
            <person name="Toyoda A."/>
            <person name="Fujiyama A."/>
            <person name="Neme R."/>
            <person name="Noguchi H."/>
            <person name="Minakuchi Y."/>
            <person name="Suzuki M."/>
            <person name="Kawai-Toyooka H."/>
            <person name="Smith D.R."/>
            <person name="Sparks H."/>
            <person name="Anderson J."/>
            <person name="Bakaric R."/>
            <person name="Luria V."/>
            <person name="Karger A."/>
            <person name="Kirschner M.W."/>
            <person name="Durand P.M."/>
            <person name="Michod R.E."/>
            <person name="Nozaki H."/>
            <person name="Olson B.J."/>
        </authorList>
    </citation>
    <scope>NUCLEOTIDE SEQUENCE [LARGE SCALE GENOMIC DNA]</scope>
    <source>
        <strain evidence="2">NIES-2863</strain>
    </source>
</reference>
<dbReference type="InterPro" id="IPR052050">
    <property type="entry name" value="SecEffector_AnkRepeat"/>
</dbReference>
<name>A0A150GGV8_GONPE</name>
<gene>
    <name evidence="1" type="ORF">GPECTOR_23g162</name>
</gene>
<dbReference type="AlphaFoldDB" id="A0A150GGV8"/>
<evidence type="ECO:0008006" key="3">
    <source>
        <dbReference type="Google" id="ProtNLM"/>
    </source>
</evidence>
<comment type="caution">
    <text evidence="1">The sequence shown here is derived from an EMBL/GenBank/DDBJ whole genome shotgun (WGS) entry which is preliminary data.</text>
</comment>
<protein>
    <recommendedName>
        <fullName evidence="3">Ankyrin repeat domain-containing protein</fullName>
    </recommendedName>
</protein>
<organism evidence="1 2">
    <name type="scientific">Gonium pectorale</name>
    <name type="common">Green alga</name>
    <dbReference type="NCBI Taxonomy" id="33097"/>
    <lineage>
        <taxon>Eukaryota</taxon>
        <taxon>Viridiplantae</taxon>
        <taxon>Chlorophyta</taxon>
        <taxon>core chlorophytes</taxon>
        <taxon>Chlorophyceae</taxon>
        <taxon>CS clade</taxon>
        <taxon>Chlamydomonadales</taxon>
        <taxon>Volvocaceae</taxon>
        <taxon>Gonium</taxon>
    </lineage>
</organism>
<dbReference type="Proteomes" id="UP000075714">
    <property type="component" value="Unassembled WGS sequence"/>
</dbReference>
<dbReference type="EMBL" id="LSYV01000024">
    <property type="protein sequence ID" value="KXZ49078.1"/>
    <property type="molecule type" value="Genomic_DNA"/>
</dbReference>